<evidence type="ECO:0000313" key="2">
    <source>
        <dbReference type="EMBL" id="KAJ7358498.1"/>
    </source>
</evidence>
<dbReference type="EMBL" id="JARIHO010000007">
    <property type="protein sequence ID" value="KAJ7358498.1"/>
    <property type="molecule type" value="Genomic_DNA"/>
</dbReference>
<organism evidence="2 3">
    <name type="scientific">Mycena albidolilacea</name>
    <dbReference type="NCBI Taxonomy" id="1033008"/>
    <lineage>
        <taxon>Eukaryota</taxon>
        <taxon>Fungi</taxon>
        <taxon>Dikarya</taxon>
        <taxon>Basidiomycota</taxon>
        <taxon>Agaricomycotina</taxon>
        <taxon>Agaricomycetes</taxon>
        <taxon>Agaricomycetidae</taxon>
        <taxon>Agaricales</taxon>
        <taxon>Marasmiineae</taxon>
        <taxon>Mycenaceae</taxon>
        <taxon>Mycena</taxon>
    </lineage>
</organism>
<dbReference type="Proteomes" id="UP001218218">
    <property type="component" value="Unassembled WGS sequence"/>
</dbReference>
<gene>
    <name evidence="2" type="ORF">DFH08DRAFT_953638</name>
</gene>
<feature type="region of interest" description="Disordered" evidence="1">
    <location>
        <begin position="96"/>
        <end position="226"/>
    </location>
</feature>
<reference evidence="2" key="1">
    <citation type="submission" date="2023-03" db="EMBL/GenBank/DDBJ databases">
        <title>Massive genome expansion in bonnet fungi (Mycena s.s.) driven by repeated elements and novel gene families across ecological guilds.</title>
        <authorList>
            <consortium name="Lawrence Berkeley National Laboratory"/>
            <person name="Harder C.B."/>
            <person name="Miyauchi S."/>
            <person name="Viragh M."/>
            <person name="Kuo A."/>
            <person name="Thoen E."/>
            <person name="Andreopoulos B."/>
            <person name="Lu D."/>
            <person name="Skrede I."/>
            <person name="Drula E."/>
            <person name="Henrissat B."/>
            <person name="Morin E."/>
            <person name="Kohler A."/>
            <person name="Barry K."/>
            <person name="LaButti K."/>
            <person name="Morin E."/>
            <person name="Salamov A."/>
            <person name="Lipzen A."/>
            <person name="Mereny Z."/>
            <person name="Hegedus B."/>
            <person name="Baldrian P."/>
            <person name="Stursova M."/>
            <person name="Weitz H."/>
            <person name="Taylor A."/>
            <person name="Grigoriev I.V."/>
            <person name="Nagy L.G."/>
            <person name="Martin F."/>
            <person name="Kauserud H."/>
        </authorList>
    </citation>
    <scope>NUCLEOTIDE SEQUENCE</scope>
    <source>
        <strain evidence="2">CBHHK002</strain>
    </source>
</reference>
<evidence type="ECO:0000256" key="1">
    <source>
        <dbReference type="SAM" id="MobiDB-lite"/>
    </source>
</evidence>
<proteinExistence type="predicted"/>
<feature type="compositionally biased region" description="Polar residues" evidence="1">
    <location>
        <begin position="112"/>
        <end position="129"/>
    </location>
</feature>
<evidence type="ECO:0000313" key="3">
    <source>
        <dbReference type="Proteomes" id="UP001218218"/>
    </source>
</evidence>
<feature type="compositionally biased region" description="Polar residues" evidence="1">
    <location>
        <begin position="185"/>
        <end position="195"/>
    </location>
</feature>
<feature type="region of interest" description="Disordered" evidence="1">
    <location>
        <begin position="1"/>
        <end position="26"/>
    </location>
</feature>
<feature type="compositionally biased region" description="Polar residues" evidence="1">
    <location>
        <begin position="213"/>
        <end position="226"/>
    </location>
</feature>
<feature type="compositionally biased region" description="Low complexity" evidence="1">
    <location>
        <begin position="134"/>
        <end position="153"/>
    </location>
</feature>
<keyword evidence="3" id="KW-1185">Reference proteome</keyword>
<sequence length="226" mass="23829">MVSNPPLWPEDQSDCKPSSKSPHPPSCSIEFYRIPRTVLDSFRWLVTLVAATLKRHYARGRSPPAPSTDDDILLAAYASYTENQDAIDASALQLRPPAPQSRAPFPLATAPPTGTSLQSHTSPTISAAATGTRKAPSATSPLSPTLATSSKLPRFLHRPPAELRHPLRRTPLAPPPPLTPASASGRCSATASSVAGQGRSHPRSQARGAALTIDQSGHQTTASPTS</sequence>
<name>A0AAD7AHB4_9AGAR</name>
<accession>A0AAD7AHB4</accession>
<comment type="caution">
    <text evidence="2">The sequence shown here is derived from an EMBL/GenBank/DDBJ whole genome shotgun (WGS) entry which is preliminary data.</text>
</comment>
<protein>
    <submittedName>
        <fullName evidence="2">Uncharacterized protein</fullName>
    </submittedName>
</protein>
<dbReference type="AlphaFoldDB" id="A0AAD7AHB4"/>